<feature type="domain" description="Exonuclease" evidence="4">
    <location>
        <begin position="72"/>
        <end position="254"/>
    </location>
</feature>
<dbReference type="SMART" id="SM00479">
    <property type="entry name" value="EXOIII"/>
    <property type="match status" value="1"/>
</dbReference>
<dbReference type="InterPro" id="IPR051274">
    <property type="entry name" value="3-5_Exoribonuclease"/>
</dbReference>
<gene>
    <name evidence="5" type="ORF">STAS_13662</name>
</gene>
<reference evidence="6" key="1">
    <citation type="journal article" date="2019" name="Curr. Biol.">
        <title>Genome Sequence of Striga asiatica Provides Insight into the Evolution of Plant Parasitism.</title>
        <authorList>
            <person name="Yoshida S."/>
            <person name="Kim S."/>
            <person name="Wafula E.K."/>
            <person name="Tanskanen J."/>
            <person name="Kim Y.M."/>
            <person name="Honaas L."/>
            <person name="Yang Z."/>
            <person name="Spallek T."/>
            <person name="Conn C.E."/>
            <person name="Ichihashi Y."/>
            <person name="Cheong K."/>
            <person name="Cui S."/>
            <person name="Der J.P."/>
            <person name="Gundlach H."/>
            <person name="Jiao Y."/>
            <person name="Hori C."/>
            <person name="Ishida J.K."/>
            <person name="Kasahara H."/>
            <person name="Kiba T."/>
            <person name="Kim M.S."/>
            <person name="Koo N."/>
            <person name="Laohavisit A."/>
            <person name="Lee Y.H."/>
            <person name="Lumba S."/>
            <person name="McCourt P."/>
            <person name="Mortimer J.C."/>
            <person name="Mutuku J.M."/>
            <person name="Nomura T."/>
            <person name="Sasaki-Sekimoto Y."/>
            <person name="Seto Y."/>
            <person name="Wang Y."/>
            <person name="Wakatake T."/>
            <person name="Sakakibara H."/>
            <person name="Demura T."/>
            <person name="Yamaguchi S."/>
            <person name="Yoneyama K."/>
            <person name="Manabe R.I."/>
            <person name="Nelson D.C."/>
            <person name="Schulman A.H."/>
            <person name="Timko M.P."/>
            <person name="dePamphilis C.W."/>
            <person name="Choi D."/>
            <person name="Shirasu K."/>
        </authorList>
    </citation>
    <scope>NUCLEOTIDE SEQUENCE [LARGE SCALE GENOMIC DNA]</scope>
    <source>
        <strain evidence="6">cv. UVA1</strain>
    </source>
</reference>
<dbReference type="PANTHER" id="PTHR23044:SF61">
    <property type="entry name" value="3'-5' EXORIBONUCLEASE 1-RELATED"/>
    <property type="match status" value="1"/>
</dbReference>
<evidence type="ECO:0000256" key="3">
    <source>
        <dbReference type="ARBA" id="ARBA00022839"/>
    </source>
</evidence>
<dbReference type="Proteomes" id="UP000325081">
    <property type="component" value="Unassembled WGS sequence"/>
</dbReference>
<keyword evidence="1" id="KW-0540">Nuclease</keyword>
<dbReference type="AlphaFoldDB" id="A0A5A7PWQ1"/>
<dbReference type="InterPro" id="IPR036397">
    <property type="entry name" value="RNaseH_sf"/>
</dbReference>
<keyword evidence="6" id="KW-1185">Reference proteome</keyword>
<dbReference type="FunFam" id="3.30.420.10:FF:000068">
    <property type="entry name" value="Exonuclease domain-containing protein 1"/>
    <property type="match status" value="1"/>
</dbReference>
<evidence type="ECO:0000313" key="6">
    <source>
        <dbReference type="Proteomes" id="UP000325081"/>
    </source>
</evidence>
<sequence>MVISLETPLVRKDYMPKPLYCPDYNNSQRCQPTVCFNRSFPIYSRLNTFHQTIYPYSYGYQNFDYRYQDFDYFVVIDFEATCDRGKPPFPQEIIEFPSVVISSSTGQIVASFQTYVRPTCNRVLTDFCKELTGIQQTQVDKGITLSEAIVSHDQWLEKIGLKTTKFAVVTWSDWDCEVLLESECRYKHIQKPPYFNRWINLKVPFGEVFGKERCNLKQAVERAGLTWEGRAHCGLDDAKNTARLVGLMINRGFKFSITNSLTGQSSNDESDNDWKPFVHTPNEPVRYTFNVVPTVFIRRPPVGAVFVGSRNWAGPHRLYMS</sequence>
<dbReference type="GO" id="GO:0000175">
    <property type="term" value="F:3'-5'-RNA exonuclease activity"/>
    <property type="evidence" value="ECO:0007669"/>
    <property type="project" value="InterPro"/>
</dbReference>
<dbReference type="InterPro" id="IPR047201">
    <property type="entry name" value="ERI-1_3'hExo-like"/>
</dbReference>
<dbReference type="CDD" id="cd06133">
    <property type="entry name" value="ERI-1_3'hExo_like"/>
    <property type="match status" value="1"/>
</dbReference>
<dbReference type="Pfam" id="PF00929">
    <property type="entry name" value="RNase_T"/>
    <property type="match status" value="1"/>
</dbReference>
<proteinExistence type="predicted"/>
<evidence type="ECO:0000313" key="5">
    <source>
        <dbReference type="EMBL" id="GER37265.1"/>
    </source>
</evidence>
<dbReference type="Gene3D" id="3.30.420.10">
    <property type="entry name" value="Ribonuclease H-like superfamily/Ribonuclease H"/>
    <property type="match status" value="1"/>
</dbReference>
<dbReference type="EMBL" id="BKCP01005317">
    <property type="protein sequence ID" value="GER37265.1"/>
    <property type="molecule type" value="Genomic_DNA"/>
</dbReference>
<dbReference type="SUPFAM" id="SSF53098">
    <property type="entry name" value="Ribonuclease H-like"/>
    <property type="match status" value="1"/>
</dbReference>
<protein>
    <submittedName>
        <fullName evidence="5">ERI1 exoribonuclease</fullName>
    </submittedName>
</protein>
<dbReference type="InterPro" id="IPR012337">
    <property type="entry name" value="RNaseH-like_sf"/>
</dbReference>
<evidence type="ECO:0000256" key="2">
    <source>
        <dbReference type="ARBA" id="ARBA00022801"/>
    </source>
</evidence>
<dbReference type="PANTHER" id="PTHR23044">
    <property type="entry name" value="3'-5' EXONUCLEASE ERI1-RELATED"/>
    <property type="match status" value="1"/>
</dbReference>
<dbReference type="GO" id="GO:0003676">
    <property type="term" value="F:nucleic acid binding"/>
    <property type="evidence" value="ECO:0007669"/>
    <property type="project" value="InterPro"/>
</dbReference>
<keyword evidence="3" id="KW-0269">Exonuclease</keyword>
<organism evidence="5 6">
    <name type="scientific">Striga asiatica</name>
    <name type="common">Asiatic witchweed</name>
    <name type="synonym">Buchnera asiatica</name>
    <dbReference type="NCBI Taxonomy" id="4170"/>
    <lineage>
        <taxon>Eukaryota</taxon>
        <taxon>Viridiplantae</taxon>
        <taxon>Streptophyta</taxon>
        <taxon>Embryophyta</taxon>
        <taxon>Tracheophyta</taxon>
        <taxon>Spermatophyta</taxon>
        <taxon>Magnoliopsida</taxon>
        <taxon>eudicotyledons</taxon>
        <taxon>Gunneridae</taxon>
        <taxon>Pentapetalae</taxon>
        <taxon>asterids</taxon>
        <taxon>lamiids</taxon>
        <taxon>Lamiales</taxon>
        <taxon>Orobanchaceae</taxon>
        <taxon>Buchnereae</taxon>
        <taxon>Striga</taxon>
    </lineage>
</organism>
<dbReference type="InterPro" id="IPR013520">
    <property type="entry name" value="Ribonucl_H"/>
</dbReference>
<accession>A0A5A7PWQ1</accession>
<comment type="caution">
    <text evidence="5">The sequence shown here is derived from an EMBL/GenBank/DDBJ whole genome shotgun (WGS) entry which is preliminary data.</text>
</comment>
<keyword evidence="2" id="KW-0378">Hydrolase</keyword>
<name>A0A5A7PWQ1_STRAF</name>
<evidence type="ECO:0000259" key="4">
    <source>
        <dbReference type="SMART" id="SM00479"/>
    </source>
</evidence>
<dbReference type="OrthoDB" id="448399at2759"/>
<evidence type="ECO:0000256" key="1">
    <source>
        <dbReference type="ARBA" id="ARBA00022722"/>
    </source>
</evidence>